<feature type="compositionally biased region" description="Basic and acidic residues" evidence="1">
    <location>
        <begin position="533"/>
        <end position="572"/>
    </location>
</feature>
<feature type="region of interest" description="Disordered" evidence="1">
    <location>
        <begin position="453"/>
        <end position="572"/>
    </location>
</feature>
<feature type="compositionally biased region" description="Polar residues" evidence="1">
    <location>
        <begin position="501"/>
        <end position="511"/>
    </location>
</feature>
<evidence type="ECO:0000256" key="1">
    <source>
        <dbReference type="SAM" id="MobiDB-lite"/>
    </source>
</evidence>
<feature type="compositionally biased region" description="Basic and acidic residues" evidence="1">
    <location>
        <begin position="170"/>
        <end position="184"/>
    </location>
</feature>
<evidence type="ECO:0000313" key="3">
    <source>
        <dbReference type="Proteomes" id="UP000184330"/>
    </source>
</evidence>
<accession>A0A1L7XYZ4</accession>
<feature type="region of interest" description="Disordered" evidence="1">
    <location>
        <begin position="406"/>
        <end position="426"/>
    </location>
</feature>
<dbReference type="Proteomes" id="UP000184330">
    <property type="component" value="Unassembled WGS sequence"/>
</dbReference>
<protein>
    <submittedName>
        <fullName evidence="2">Uncharacterized protein</fullName>
    </submittedName>
</protein>
<gene>
    <name evidence="2" type="ORF">PAC_20076</name>
</gene>
<dbReference type="STRING" id="576137.A0A1L7XYZ4"/>
<evidence type="ECO:0000313" key="2">
    <source>
        <dbReference type="EMBL" id="CZR70175.1"/>
    </source>
</evidence>
<reference evidence="2 3" key="1">
    <citation type="submission" date="2016-03" db="EMBL/GenBank/DDBJ databases">
        <authorList>
            <person name="Ploux O."/>
        </authorList>
    </citation>
    <scope>NUCLEOTIDE SEQUENCE [LARGE SCALE GENOMIC DNA]</scope>
    <source>
        <strain evidence="2 3">UAMH 11012</strain>
    </source>
</reference>
<organism evidence="2 3">
    <name type="scientific">Phialocephala subalpina</name>
    <dbReference type="NCBI Taxonomy" id="576137"/>
    <lineage>
        <taxon>Eukaryota</taxon>
        <taxon>Fungi</taxon>
        <taxon>Dikarya</taxon>
        <taxon>Ascomycota</taxon>
        <taxon>Pezizomycotina</taxon>
        <taxon>Leotiomycetes</taxon>
        <taxon>Helotiales</taxon>
        <taxon>Mollisiaceae</taxon>
        <taxon>Phialocephala</taxon>
        <taxon>Phialocephala fortinii species complex</taxon>
    </lineage>
</organism>
<feature type="region of interest" description="Disordered" evidence="1">
    <location>
        <begin position="69"/>
        <end position="208"/>
    </location>
</feature>
<sequence>MVVNATIVVAVISLVSALAAAAFTGWWSYYSAERTRLIDAQTLVDKYSDPILLAAQDLQERLFRILVDKPGSKSQGPASSQAGPSTSYPLQPSDERDRDALHPSRDSIPRNERDRDSTHQSRDSTPSGERDRDALHPSRDSILRNERDRDSTHQSRDSTPSNERYQIHPIRPENPDPAMKDNWDPHYPLPPLRSQSQAVYPPQSQPMQTHADPDNLLLYTAFLVGQYFSWTSIMRRQAQFLKFSTSTKNKDLVSAFQKINDAFTPFEEADDPLSKPFSLPRSYQGAIGEMMTKDYDGDKPVCKGYATFHALWRRGELYTYPPVQSDDVTKHFQMFFHPIVDGINAVYAAKREGKPPPDRRLRRLQHLFVDLVNLLDDKHMRFRPVYCPLYASCTCTNCSEKRARQARRARRGKNQEVGPPPFHSQTHDLEAAADHGEQQNEMHLVAPVEAGKLQEQQQAEEESGASDLGDPASSYRQFGSRIPIQGKNGKEVARTVDRSVGTYSDSVSGNKGDSYHPAGGNVSLRRLSPEALIEQRRAHELQQREHRERERRDRQRRYGERDARDDTERQYI</sequence>
<dbReference type="AlphaFoldDB" id="A0A1L7XYZ4"/>
<feature type="compositionally biased region" description="Basic and acidic residues" evidence="1">
    <location>
        <begin position="488"/>
        <end position="497"/>
    </location>
</feature>
<proteinExistence type="predicted"/>
<feature type="compositionally biased region" description="Polar residues" evidence="1">
    <location>
        <begin position="72"/>
        <end position="90"/>
    </location>
</feature>
<keyword evidence="3" id="KW-1185">Reference proteome</keyword>
<dbReference type="EMBL" id="FJOG01000103">
    <property type="protein sequence ID" value="CZR70175.1"/>
    <property type="molecule type" value="Genomic_DNA"/>
</dbReference>
<feature type="compositionally biased region" description="Basic and acidic residues" evidence="1">
    <location>
        <begin position="93"/>
        <end position="156"/>
    </location>
</feature>
<name>A0A1L7XYZ4_9HELO</name>
<dbReference type="OrthoDB" id="531190at2759"/>